<comment type="caution">
    <text evidence="2">The sequence shown here is derived from an EMBL/GenBank/DDBJ whole genome shotgun (WGS) entry which is preliminary data.</text>
</comment>
<sequence length="141" mass="15492">MKKILVFALSLSMFLLCSCQGEPHTMAYDGPYVDLIAADAPDLGNGEISITKVDIETGYPVAGIITLKNGDETVQERVFPRFDHEGTETQLRFEDGVLTGARPTDLPLEKLLDDSYWETDPEILSAMLADYKAQIGALPEP</sequence>
<feature type="chain" id="PRO_5045799651" description="Lipoprotein" evidence="1">
    <location>
        <begin position="22"/>
        <end position="141"/>
    </location>
</feature>
<organism evidence="2 3">
    <name type="scientific">Intestinimonas massiliensis</name>
    <name type="common">ex Afouda et al. 2020</name>
    <dbReference type="NCBI Taxonomy" id="1673721"/>
    <lineage>
        <taxon>Bacteria</taxon>
        <taxon>Bacillati</taxon>
        <taxon>Bacillota</taxon>
        <taxon>Clostridia</taxon>
        <taxon>Eubacteriales</taxon>
        <taxon>Intestinimonas</taxon>
    </lineage>
</organism>
<evidence type="ECO:0008006" key="4">
    <source>
        <dbReference type="Google" id="ProtNLM"/>
    </source>
</evidence>
<evidence type="ECO:0000256" key="1">
    <source>
        <dbReference type="SAM" id="SignalP"/>
    </source>
</evidence>
<name>A0ABS9M7K0_9FIRM</name>
<reference evidence="2 3" key="1">
    <citation type="submission" date="2022-01" db="EMBL/GenBank/DDBJ databases">
        <title>Collection of gut derived symbiotic bacterial strains cultured from healthy donors.</title>
        <authorList>
            <person name="Lin H."/>
            <person name="Kohout C."/>
            <person name="Waligurski E."/>
            <person name="Pamer E.G."/>
        </authorList>
    </citation>
    <scope>NUCLEOTIDE SEQUENCE [LARGE SCALE GENOMIC DNA]</scope>
    <source>
        <strain evidence="2 3">DFI.3.7</strain>
    </source>
</reference>
<gene>
    <name evidence="2" type="ORF">L0P79_04645</name>
</gene>
<evidence type="ECO:0000313" key="2">
    <source>
        <dbReference type="EMBL" id="MCG4526364.1"/>
    </source>
</evidence>
<proteinExistence type="predicted"/>
<feature type="signal peptide" evidence="1">
    <location>
        <begin position="1"/>
        <end position="21"/>
    </location>
</feature>
<evidence type="ECO:0000313" key="3">
    <source>
        <dbReference type="Proteomes" id="UP001200313"/>
    </source>
</evidence>
<protein>
    <recommendedName>
        <fullName evidence="4">Lipoprotein</fullName>
    </recommendedName>
</protein>
<accession>A0ABS9M7K0</accession>
<keyword evidence="3" id="KW-1185">Reference proteome</keyword>
<dbReference type="PROSITE" id="PS51257">
    <property type="entry name" value="PROKAR_LIPOPROTEIN"/>
    <property type="match status" value="1"/>
</dbReference>
<dbReference type="Proteomes" id="UP001200313">
    <property type="component" value="Unassembled WGS sequence"/>
</dbReference>
<dbReference type="RefSeq" id="WP_238073385.1">
    <property type="nucleotide sequence ID" value="NZ_JAKNJB010000006.1"/>
</dbReference>
<dbReference type="EMBL" id="JAKNJB010000006">
    <property type="protein sequence ID" value="MCG4526364.1"/>
    <property type="molecule type" value="Genomic_DNA"/>
</dbReference>
<keyword evidence="1" id="KW-0732">Signal</keyword>